<feature type="signal peptide" evidence="2">
    <location>
        <begin position="1"/>
        <end position="18"/>
    </location>
</feature>
<feature type="chain" id="PRO_5047514432" evidence="2">
    <location>
        <begin position="19"/>
        <end position="116"/>
    </location>
</feature>
<keyword evidence="4" id="KW-1185">Reference proteome</keyword>
<sequence length="116" mass="12213">VSCIGSRSWLCWLLPGRASVLQLAPARCAAPKPGGQLACAAHVGPPALPAVRLRLARMADKSHRQWLMGPSLVWCSSCAAFGTSRRRLLGGVPVLGNPATRTGRRPSGFSTRGGTR</sequence>
<proteinExistence type="predicted"/>
<evidence type="ECO:0000313" key="4">
    <source>
        <dbReference type="Proteomes" id="UP001189429"/>
    </source>
</evidence>
<feature type="region of interest" description="Disordered" evidence="1">
    <location>
        <begin position="92"/>
        <end position="116"/>
    </location>
</feature>
<name>A0ABN9Q2Q6_9DINO</name>
<organism evidence="3 4">
    <name type="scientific">Prorocentrum cordatum</name>
    <dbReference type="NCBI Taxonomy" id="2364126"/>
    <lineage>
        <taxon>Eukaryota</taxon>
        <taxon>Sar</taxon>
        <taxon>Alveolata</taxon>
        <taxon>Dinophyceae</taxon>
        <taxon>Prorocentrales</taxon>
        <taxon>Prorocentraceae</taxon>
        <taxon>Prorocentrum</taxon>
    </lineage>
</organism>
<keyword evidence="2" id="KW-0732">Signal</keyword>
<feature type="non-terminal residue" evidence="3">
    <location>
        <position position="1"/>
    </location>
</feature>
<accession>A0ABN9Q2Q6</accession>
<evidence type="ECO:0000256" key="2">
    <source>
        <dbReference type="SAM" id="SignalP"/>
    </source>
</evidence>
<feature type="non-terminal residue" evidence="3">
    <location>
        <position position="116"/>
    </location>
</feature>
<evidence type="ECO:0000313" key="3">
    <source>
        <dbReference type="EMBL" id="CAK0798482.1"/>
    </source>
</evidence>
<reference evidence="3" key="1">
    <citation type="submission" date="2023-10" db="EMBL/GenBank/DDBJ databases">
        <authorList>
            <person name="Chen Y."/>
            <person name="Shah S."/>
            <person name="Dougan E. K."/>
            <person name="Thang M."/>
            <person name="Chan C."/>
        </authorList>
    </citation>
    <scope>NUCLEOTIDE SEQUENCE [LARGE SCALE GENOMIC DNA]</scope>
</reference>
<protein>
    <submittedName>
        <fullName evidence="3">Uncharacterized protein</fullName>
    </submittedName>
</protein>
<dbReference type="EMBL" id="CAUYUJ010001952">
    <property type="protein sequence ID" value="CAK0798482.1"/>
    <property type="molecule type" value="Genomic_DNA"/>
</dbReference>
<comment type="caution">
    <text evidence="3">The sequence shown here is derived from an EMBL/GenBank/DDBJ whole genome shotgun (WGS) entry which is preliminary data.</text>
</comment>
<dbReference type="Proteomes" id="UP001189429">
    <property type="component" value="Unassembled WGS sequence"/>
</dbReference>
<gene>
    <name evidence="3" type="ORF">PCOR1329_LOCUS7215</name>
</gene>
<evidence type="ECO:0000256" key="1">
    <source>
        <dbReference type="SAM" id="MobiDB-lite"/>
    </source>
</evidence>